<dbReference type="RefSeq" id="WP_345403222.1">
    <property type="nucleotide sequence ID" value="NZ_BAABHG010000014.1"/>
</dbReference>
<gene>
    <name evidence="2" type="ORF">ACFSYJ_14160</name>
</gene>
<evidence type="ECO:0000313" key="3">
    <source>
        <dbReference type="Proteomes" id="UP001597419"/>
    </source>
</evidence>
<sequence>MGVRIQFATPSDERRRGRPSQSTSRGTGSGPDPARRPGGDTGPARAGGPDPHGRGSHA</sequence>
<dbReference type="Proteomes" id="UP001597419">
    <property type="component" value="Unassembled WGS sequence"/>
</dbReference>
<keyword evidence="3" id="KW-1185">Reference proteome</keyword>
<feature type="region of interest" description="Disordered" evidence="1">
    <location>
        <begin position="1"/>
        <end position="58"/>
    </location>
</feature>
<organism evidence="2 3">
    <name type="scientific">Amycolatopsis samaneae</name>
    <dbReference type="NCBI Taxonomy" id="664691"/>
    <lineage>
        <taxon>Bacteria</taxon>
        <taxon>Bacillati</taxon>
        <taxon>Actinomycetota</taxon>
        <taxon>Actinomycetes</taxon>
        <taxon>Pseudonocardiales</taxon>
        <taxon>Pseudonocardiaceae</taxon>
        <taxon>Amycolatopsis</taxon>
    </lineage>
</organism>
<accession>A0ABW5GGV3</accession>
<evidence type="ECO:0000256" key="1">
    <source>
        <dbReference type="SAM" id="MobiDB-lite"/>
    </source>
</evidence>
<protein>
    <submittedName>
        <fullName evidence="2">Uncharacterized protein</fullName>
    </submittedName>
</protein>
<name>A0ABW5GGV3_9PSEU</name>
<evidence type="ECO:0000313" key="2">
    <source>
        <dbReference type="EMBL" id="MFD2459755.1"/>
    </source>
</evidence>
<proteinExistence type="predicted"/>
<comment type="caution">
    <text evidence="2">The sequence shown here is derived from an EMBL/GenBank/DDBJ whole genome shotgun (WGS) entry which is preliminary data.</text>
</comment>
<dbReference type="EMBL" id="JBHUKU010000007">
    <property type="protein sequence ID" value="MFD2459755.1"/>
    <property type="molecule type" value="Genomic_DNA"/>
</dbReference>
<reference evidence="3" key="1">
    <citation type="journal article" date="2019" name="Int. J. Syst. Evol. Microbiol.">
        <title>The Global Catalogue of Microorganisms (GCM) 10K type strain sequencing project: providing services to taxonomists for standard genome sequencing and annotation.</title>
        <authorList>
            <consortium name="The Broad Institute Genomics Platform"/>
            <consortium name="The Broad Institute Genome Sequencing Center for Infectious Disease"/>
            <person name="Wu L."/>
            <person name="Ma J."/>
        </authorList>
    </citation>
    <scope>NUCLEOTIDE SEQUENCE [LARGE SCALE GENOMIC DNA]</scope>
    <source>
        <strain evidence="3">CGMCC 4.7643</strain>
    </source>
</reference>